<dbReference type="InterPro" id="IPR006597">
    <property type="entry name" value="Sel1-like"/>
</dbReference>
<dbReference type="InterPro" id="IPR011990">
    <property type="entry name" value="TPR-like_helical_dom_sf"/>
</dbReference>
<evidence type="ECO:0000256" key="4">
    <source>
        <dbReference type="ARBA" id="ARBA00022840"/>
    </source>
</evidence>
<evidence type="ECO:0000256" key="3">
    <source>
        <dbReference type="ARBA" id="ARBA00022777"/>
    </source>
</evidence>
<dbReference type="SMART" id="SM00671">
    <property type="entry name" value="SEL1"/>
    <property type="match status" value="3"/>
</dbReference>
<keyword evidence="2" id="KW-0547">Nucleotide-binding</keyword>
<dbReference type="AlphaFoldDB" id="A0A015IFR7"/>
<evidence type="ECO:0000256" key="1">
    <source>
        <dbReference type="ARBA" id="ARBA00022679"/>
    </source>
</evidence>
<dbReference type="PANTHER" id="PTHR44329:SF288">
    <property type="entry name" value="MITOGEN-ACTIVATED PROTEIN KINASE KINASE KINASE 20"/>
    <property type="match status" value="1"/>
</dbReference>
<protein>
    <submittedName>
        <fullName evidence="6">Bck1p</fullName>
    </submittedName>
</protein>
<keyword evidence="4" id="KW-0067">ATP-binding</keyword>
<dbReference type="HOGENOM" id="CLU_000288_102_3_1"/>
<dbReference type="InterPro" id="IPR051681">
    <property type="entry name" value="Ser/Thr_Kinases-Pseudokinases"/>
</dbReference>
<dbReference type="GO" id="GO:0004674">
    <property type="term" value="F:protein serine/threonine kinase activity"/>
    <property type="evidence" value="ECO:0007669"/>
    <property type="project" value="TreeGrafter"/>
</dbReference>
<dbReference type="InterPro" id="IPR000719">
    <property type="entry name" value="Prot_kinase_dom"/>
</dbReference>
<proteinExistence type="predicted"/>
<dbReference type="Proteomes" id="UP000022910">
    <property type="component" value="Unassembled WGS sequence"/>
</dbReference>
<gene>
    <name evidence="6" type="ORF">RirG_249480</name>
</gene>
<dbReference type="Gene3D" id="1.25.40.10">
    <property type="entry name" value="Tetratricopeptide repeat domain"/>
    <property type="match status" value="1"/>
</dbReference>
<reference evidence="6 7" key="1">
    <citation type="submission" date="2014-02" db="EMBL/GenBank/DDBJ databases">
        <title>Single nucleus genome sequencing reveals high similarity among nuclei of an endomycorrhizal fungus.</title>
        <authorList>
            <person name="Lin K."/>
            <person name="Geurts R."/>
            <person name="Zhang Z."/>
            <person name="Limpens E."/>
            <person name="Saunders D.G."/>
            <person name="Mu D."/>
            <person name="Pang E."/>
            <person name="Cao H."/>
            <person name="Cha H."/>
            <person name="Lin T."/>
            <person name="Zhou Q."/>
            <person name="Shang Y."/>
            <person name="Li Y."/>
            <person name="Ivanov S."/>
            <person name="Sharma T."/>
            <person name="Velzen R.V."/>
            <person name="Ruijter N.D."/>
            <person name="Aanen D.K."/>
            <person name="Win J."/>
            <person name="Kamoun S."/>
            <person name="Bisseling T."/>
            <person name="Huang S."/>
        </authorList>
    </citation>
    <scope>NUCLEOTIDE SEQUENCE [LARGE SCALE GENOMIC DNA]</scope>
    <source>
        <strain evidence="7">DAOM197198w</strain>
    </source>
</reference>
<dbReference type="OrthoDB" id="2314769at2759"/>
<dbReference type="InterPro" id="IPR036537">
    <property type="entry name" value="Adaptor_Cbl_N_dom_sf"/>
</dbReference>
<keyword evidence="1" id="KW-0808">Transferase</keyword>
<dbReference type="PROSITE" id="PS50011">
    <property type="entry name" value="PROTEIN_KINASE_DOM"/>
    <property type="match status" value="1"/>
</dbReference>
<dbReference type="CDD" id="cd21037">
    <property type="entry name" value="MLKL_NTD"/>
    <property type="match status" value="1"/>
</dbReference>
<dbReference type="GO" id="GO:0005524">
    <property type="term" value="F:ATP binding"/>
    <property type="evidence" value="ECO:0007669"/>
    <property type="project" value="UniProtKB-KW"/>
</dbReference>
<dbReference type="PANTHER" id="PTHR44329">
    <property type="entry name" value="SERINE/THREONINE-PROTEIN KINASE TNNI3K-RELATED"/>
    <property type="match status" value="1"/>
</dbReference>
<organism evidence="6 7">
    <name type="scientific">Rhizophagus irregularis (strain DAOM 197198w)</name>
    <name type="common">Glomus intraradices</name>
    <dbReference type="NCBI Taxonomy" id="1432141"/>
    <lineage>
        <taxon>Eukaryota</taxon>
        <taxon>Fungi</taxon>
        <taxon>Fungi incertae sedis</taxon>
        <taxon>Mucoromycota</taxon>
        <taxon>Glomeromycotina</taxon>
        <taxon>Glomeromycetes</taxon>
        <taxon>Glomerales</taxon>
        <taxon>Glomeraceae</taxon>
        <taxon>Rhizophagus</taxon>
    </lineage>
</organism>
<dbReference type="InterPro" id="IPR059179">
    <property type="entry name" value="MLKL-like_MCAfunc"/>
</dbReference>
<feature type="domain" description="Protein kinase" evidence="5">
    <location>
        <begin position="218"/>
        <end position="510"/>
    </location>
</feature>
<comment type="caution">
    <text evidence="6">The sequence shown here is derived from an EMBL/GenBank/DDBJ whole genome shotgun (WGS) entry which is preliminary data.</text>
</comment>
<dbReference type="Pfam" id="PF07714">
    <property type="entry name" value="PK_Tyr_Ser-Thr"/>
    <property type="match status" value="1"/>
</dbReference>
<dbReference type="PROSITE" id="PS00109">
    <property type="entry name" value="PROTEIN_KINASE_TYR"/>
    <property type="match status" value="1"/>
</dbReference>
<keyword evidence="7" id="KW-1185">Reference proteome</keyword>
<evidence type="ECO:0000256" key="2">
    <source>
        <dbReference type="ARBA" id="ARBA00022741"/>
    </source>
</evidence>
<dbReference type="Gene3D" id="1.10.510.10">
    <property type="entry name" value="Transferase(Phosphotransferase) domain 1"/>
    <property type="match status" value="1"/>
</dbReference>
<evidence type="ECO:0000313" key="7">
    <source>
        <dbReference type="Proteomes" id="UP000022910"/>
    </source>
</evidence>
<dbReference type="InterPro" id="IPR001245">
    <property type="entry name" value="Ser-Thr/Tyr_kinase_cat_dom"/>
</dbReference>
<dbReference type="SMR" id="A0A015IFR7"/>
<dbReference type="Pfam" id="PF08238">
    <property type="entry name" value="Sel1"/>
    <property type="match status" value="3"/>
</dbReference>
<dbReference type="EMBL" id="JEMT01029180">
    <property type="protein sequence ID" value="EXX52845.1"/>
    <property type="molecule type" value="Genomic_DNA"/>
</dbReference>
<sequence>MVNVHDTLSATPEILNGTIEVTKSVVELGSKLDIAKGAIQVVGNAADSITPFIPLIGLATTIINEVISIYQQAEYNKKIISALYDRTKLAEYAVDTLQRRKKFYESNFKRQDWYDAFNRFVDVLKDIRNFAKEISTIRGYQKYLKSYSIKDKFEELSVKYDTVMKDLNFTLAVSNEEQRRYDNECLMDDVAEMKEFLQNIDGGVINTNQMMNTVIEELRLMRISLESGKGPVTKPKQIAQSDLTDPLIADDSDFRGSNKKIVRKSYKTTINVACIPFVLNEMDQEGYDRKDKQLVILSKLSECTNILKFYGLANLDGLNHLVVEWAQYGTLRETYEAYDIPWTRKLHIATDICRAITFLHSAEIYHHDLRCENVMLTDHLEPKLANFEYARGASGTTSSIGDLMRIVHWLAPEKMIDKNTRYTAKCEIFSFGMLLWELTFEVSPYQGWDMDKVQAHVLQGKREKITFGPAANERESDIQKCLEYVIREAWKQKPQCRISLLNLFNTLERLQTKYKNVVEQELGLLPQKTLDLDGTGTPIFSDADAEGEGMELPECENFTLDFEIDTMITLEEGIKAHKNRDYDKAWKCFEYHALNGSAYAKHWMGYYLWEGRSVEKNQEEAARLFKEAADKGIHDAQLRYAFTLQKSLGKKKERDEFIKYLTLAADGGNSTAQFNLGDAYTNGKLNIPKDEKKGLHYLKLSALQSHPNAVKLLGKMKVDFNNEEST</sequence>
<dbReference type="Gene3D" id="1.20.930.20">
    <property type="entry name" value="Adaptor protein Cbl, N-terminal domain"/>
    <property type="match status" value="1"/>
</dbReference>
<accession>A0A015IFR7</accession>
<evidence type="ECO:0000313" key="6">
    <source>
        <dbReference type="EMBL" id="EXX52845.1"/>
    </source>
</evidence>
<name>A0A015IFR7_RHIIW</name>
<dbReference type="SUPFAM" id="SSF56112">
    <property type="entry name" value="Protein kinase-like (PK-like)"/>
    <property type="match status" value="1"/>
</dbReference>
<keyword evidence="3" id="KW-0418">Kinase</keyword>
<dbReference type="SUPFAM" id="SSF81901">
    <property type="entry name" value="HCP-like"/>
    <property type="match status" value="1"/>
</dbReference>
<dbReference type="InterPro" id="IPR008266">
    <property type="entry name" value="Tyr_kinase_AS"/>
</dbReference>
<dbReference type="InterPro" id="IPR011009">
    <property type="entry name" value="Kinase-like_dom_sf"/>
</dbReference>
<evidence type="ECO:0000259" key="5">
    <source>
        <dbReference type="PROSITE" id="PS50011"/>
    </source>
</evidence>
<dbReference type="GO" id="GO:0007166">
    <property type="term" value="P:cell surface receptor signaling pathway"/>
    <property type="evidence" value="ECO:0007669"/>
    <property type="project" value="InterPro"/>
</dbReference>